<keyword evidence="3" id="KW-1185">Reference proteome</keyword>
<comment type="caution">
    <text evidence="2">The sequence shown here is derived from an EMBL/GenBank/DDBJ whole genome shotgun (WGS) entry which is preliminary data.</text>
</comment>
<evidence type="ECO:0000313" key="2">
    <source>
        <dbReference type="EMBL" id="MFH4977316.1"/>
    </source>
</evidence>
<dbReference type="Pfam" id="PF04801">
    <property type="entry name" value="RPC5"/>
    <property type="match status" value="1"/>
</dbReference>
<feature type="region of interest" description="Disordered" evidence="1">
    <location>
        <begin position="448"/>
        <end position="477"/>
    </location>
</feature>
<gene>
    <name evidence="2" type="ORF">AB6A40_004025</name>
</gene>
<protein>
    <recommendedName>
        <fullName evidence="4">DNA-directed RNA polymerase III subunit RPC5</fullName>
    </recommendedName>
</protein>
<dbReference type="EMBL" id="JBGFUD010002209">
    <property type="protein sequence ID" value="MFH4977316.1"/>
    <property type="molecule type" value="Genomic_DNA"/>
</dbReference>
<evidence type="ECO:0000313" key="3">
    <source>
        <dbReference type="Proteomes" id="UP001608902"/>
    </source>
</evidence>
<dbReference type="PANTHER" id="PTHR12069:SF0">
    <property type="entry name" value="DNA-DIRECTED RNA POLYMERASE III SUBUNIT RPC5"/>
    <property type="match status" value="1"/>
</dbReference>
<accession>A0ABD6ECD3</accession>
<organism evidence="2 3">
    <name type="scientific">Gnathostoma spinigerum</name>
    <dbReference type="NCBI Taxonomy" id="75299"/>
    <lineage>
        <taxon>Eukaryota</taxon>
        <taxon>Metazoa</taxon>
        <taxon>Ecdysozoa</taxon>
        <taxon>Nematoda</taxon>
        <taxon>Chromadorea</taxon>
        <taxon>Rhabditida</taxon>
        <taxon>Spirurina</taxon>
        <taxon>Gnathostomatomorpha</taxon>
        <taxon>Gnathostomatoidea</taxon>
        <taxon>Gnathostomatidae</taxon>
        <taxon>Gnathostoma</taxon>
    </lineage>
</organism>
<reference evidence="2 3" key="1">
    <citation type="submission" date="2024-08" db="EMBL/GenBank/DDBJ databases">
        <title>Gnathostoma spinigerum genome.</title>
        <authorList>
            <person name="Gonzalez-Bertolin B."/>
            <person name="Monzon S."/>
            <person name="Zaballos A."/>
            <person name="Jimenez P."/>
            <person name="Dekumyoy P."/>
            <person name="Varona S."/>
            <person name="Cuesta I."/>
            <person name="Sumanam S."/>
            <person name="Adisakwattana P."/>
            <person name="Gasser R.B."/>
            <person name="Hernandez-Gonzalez A."/>
            <person name="Young N.D."/>
            <person name="Perteguer M.J."/>
        </authorList>
    </citation>
    <scope>NUCLEOTIDE SEQUENCE [LARGE SCALE GENOMIC DNA]</scope>
    <source>
        <strain evidence="2">AL3</strain>
        <tissue evidence="2">Liver</tissue>
    </source>
</reference>
<name>A0ABD6ECD3_9BILA</name>
<dbReference type="PANTHER" id="PTHR12069">
    <property type="entry name" value="DNA-DIRECTED RNA POLYMERASES III 80 KDA POLYPEPTIDE RNA POLYMERASE III SUBUNIT 5"/>
    <property type="match status" value="1"/>
</dbReference>
<proteinExistence type="predicted"/>
<sequence length="477" mass="54188">MIDNDHLKREIDNTDDTDEVCQEIDVVTCQLPDNSELYRVQYPARKVDPYHTAGLKVRYKKNVKMLEMKMLADRHSASYDRDKAENLASISQGHRGTVGSSIAPILDEETYCGQSYPNNAPLHYAVGFFKNGRLHLCPLKGTFEMHRSLAYMNNQGKSKNSDEGAVKVEVEAESEGAPSPLRVRFARPETEWQKKRREASSLHRSKVIEKDPWLDLNVYTEEAKESCEKRDSFIGPVIDESEVTCDAPDTEQLISEAIVGEKLAALDLTKSDQLISLRRIRHLPLREQVKALLLKAKMISTTKAREYISPLISRAEFIEDAQKCSHLVCGIWVLSSELIYKKETQAPLIAARDIALCLMNADLPVRRDVLHNAFGISITDLDDVFSTFAVQISVGGEKKWVLKVEPDTEFGKSKNELEVLVKERRYWHKRWEEIHKFDLADSEKASIIKGRQRTPRQRNGPRPARRSASGTKAVVID</sequence>
<evidence type="ECO:0008006" key="4">
    <source>
        <dbReference type="Google" id="ProtNLM"/>
    </source>
</evidence>
<evidence type="ECO:0000256" key="1">
    <source>
        <dbReference type="SAM" id="MobiDB-lite"/>
    </source>
</evidence>
<dbReference type="AlphaFoldDB" id="A0ABD6ECD3"/>
<dbReference type="Proteomes" id="UP001608902">
    <property type="component" value="Unassembled WGS sequence"/>
</dbReference>
<dbReference type="InterPro" id="IPR006886">
    <property type="entry name" value="RNA_pol_III_Rpc5"/>
</dbReference>